<comment type="caution">
    <text evidence="5">The sequence shown here is derived from an EMBL/GenBank/DDBJ whole genome shotgun (WGS) entry which is preliminary data.</text>
</comment>
<dbReference type="AlphaFoldDB" id="A0AAE0FGB6"/>
<feature type="non-terminal residue" evidence="5">
    <location>
        <position position="673"/>
    </location>
</feature>
<dbReference type="PANTHER" id="PTHR22872:SF9">
    <property type="entry name" value="X-LINKED RETINITIS PIGMENTOSA GTPASE REGULATOR"/>
    <property type="match status" value="1"/>
</dbReference>
<dbReference type="SUPFAM" id="SSF50985">
    <property type="entry name" value="RCC1/BLIP-II"/>
    <property type="match status" value="1"/>
</dbReference>
<proteinExistence type="predicted"/>
<feature type="repeat" description="RCC1" evidence="2">
    <location>
        <begin position="382"/>
        <end position="433"/>
    </location>
</feature>
<dbReference type="Proteomes" id="UP001190700">
    <property type="component" value="Unassembled WGS sequence"/>
</dbReference>
<dbReference type="EMBL" id="LGRX02018932">
    <property type="protein sequence ID" value="KAK3259209.1"/>
    <property type="molecule type" value="Genomic_DNA"/>
</dbReference>
<evidence type="ECO:0000259" key="3">
    <source>
        <dbReference type="Pfam" id="PF22562"/>
    </source>
</evidence>
<feature type="repeat" description="RCC1" evidence="2">
    <location>
        <begin position="4"/>
        <end position="61"/>
    </location>
</feature>
<evidence type="ECO:0008006" key="7">
    <source>
        <dbReference type="Google" id="ProtNLM"/>
    </source>
</evidence>
<dbReference type="InterPro" id="IPR015940">
    <property type="entry name" value="UBA"/>
</dbReference>
<gene>
    <name evidence="5" type="ORF">CYMTET_31768</name>
</gene>
<dbReference type="InterPro" id="IPR058923">
    <property type="entry name" value="RCC1-like_dom"/>
</dbReference>
<dbReference type="InterPro" id="IPR009060">
    <property type="entry name" value="UBA-like_sf"/>
</dbReference>
<organism evidence="5 6">
    <name type="scientific">Cymbomonas tetramitiformis</name>
    <dbReference type="NCBI Taxonomy" id="36881"/>
    <lineage>
        <taxon>Eukaryota</taxon>
        <taxon>Viridiplantae</taxon>
        <taxon>Chlorophyta</taxon>
        <taxon>Pyramimonadophyceae</taxon>
        <taxon>Pyramimonadales</taxon>
        <taxon>Pyramimonadaceae</taxon>
        <taxon>Cymbomonas</taxon>
    </lineage>
</organism>
<evidence type="ECO:0000259" key="4">
    <source>
        <dbReference type="Pfam" id="PF25390"/>
    </source>
</evidence>
<feature type="repeat" description="RCC1" evidence="2">
    <location>
        <begin position="62"/>
        <end position="114"/>
    </location>
</feature>
<dbReference type="Pfam" id="PF22562">
    <property type="entry name" value="UBA_7"/>
    <property type="match status" value="1"/>
</dbReference>
<dbReference type="SUPFAM" id="SSF46934">
    <property type="entry name" value="UBA-like"/>
    <property type="match status" value="1"/>
</dbReference>
<dbReference type="Gene3D" id="2.130.10.30">
    <property type="entry name" value="Regulator of chromosome condensation 1/beta-lactamase-inhibitor protein II"/>
    <property type="match status" value="3"/>
</dbReference>
<dbReference type="PANTHER" id="PTHR22872">
    <property type="entry name" value="BTK-BINDING PROTEIN-RELATED"/>
    <property type="match status" value="1"/>
</dbReference>
<feature type="domain" description="RCC1-like" evidence="4">
    <location>
        <begin position="5"/>
        <end position="245"/>
    </location>
</feature>
<dbReference type="PRINTS" id="PR00633">
    <property type="entry name" value="RCCNDNSATION"/>
</dbReference>
<evidence type="ECO:0000313" key="5">
    <source>
        <dbReference type="EMBL" id="KAK3259209.1"/>
    </source>
</evidence>
<evidence type="ECO:0000256" key="2">
    <source>
        <dbReference type="PROSITE-ProRule" id="PRU00235"/>
    </source>
</evidence>
<dbReference type="Pfam" id="PF13540">
    <property type="entry name" value="RCC1_2"/>
    <property type="match status" value="2"/>
</dbReference>
<feature type="repeat" description="RCC1" evidence="2">
    <location>
        <begin position="115"/>
        <end position="168"/>
    </location>
</feature>
<dbReference type="InterPro" id="IPR009091">
    <property type="entry name" value="RCC1/BLIP-II"/>
</dbReference>
<feature type="repeat" description="RCC1" evidence="2">
    <location>
        <begin position="169"/>
        <end position="220"/>
    </location>
</feature>
<dbReference type="PROSITE" id="PS50012">
    <property type="entry name" value="RCC1_3"/>
    <property type="match status" value="6"/>
</dbReference>
<dbReference type="InterPro" id="IPR051625">
    <property type="entry name" value="Signaling_Regulatory_Domain"/>
</dbReference>
<dbReference type="Pfam" id="PF25390">
    <property type="entry name" value="WD40_RLD"/>
    <property type="match status" value="1"/>
</dbReference>
<keyword evidence="6" id="KW-1185">Reference proteome</keyword>
<dbReference type="Gene3D" id="1.10.8.10">
    <property type="entry name" value="DNA helicase RuvA subunit, C-terminal domain"/>
    <property type="match status" value="1"/>
</dbReference>
<feature type="repeat" description="RCC1" evidence="2">
    <location>
        <begin position="221"/>
        <end position="245"/>
    </location>
</feature>
<reference evidence="5 6" key="1">
    <citation type="journal article" date="2015" name="Genome Biol. Evol.">
        <title>Comparative Genomics of a Bacterivorous Green Alga Reveals Evolutionary Causalities and Consequences of Phago-Mixotrophic Mode of Nutrition.</title>
        <authorList>
            <person name="Burns J.A."/>
            <person name="Paasch A."/>
            <person name="Narechania A."/>
            <person name="Kim E."/>
        </authorList>
    </citation>
    <scope>NUCLEOTIDE SEQUENCE [LARGE SCALE GENOMIC DNA]</scope>
    <source>
        <strain evidence="5 6">PLY_AMNH</strain>
    </source>
</reference>
<evidence type="ECO:0000256" key="1">
    <source>
        <dbReference type="ARBA" id="ARBA00022737"/>
    </source>
</evidence>
<feature type="domain" description="UBA" evidence="3">
    <location>
        <begin position="283"/>
        <end position="323"/>
    </location>
</feature>
<sequence>MERPKLLASGCNDQGQLGNGTILEVEGPGASEVGAVSESPSVVHWRQVSTGGCHSAGVAGDGECFTWGLADRGQLGHGDDVTNKPVPERVKALDGQFIDGVACGFEHTVAFSNKKGLYAWGSNEFGQTGAGKEGELEISKPRLVTGLSSVHVLQVACGFYHTLCITASVEVYAWGQGSRGQLGLGDFSGKPSPALLQSLWCTPVVQVAAGETHSAALTATGHLFTWGSGKYGQLGLPEGHMTSIPISHPEQSMEAEPLSRDAPMDDVGMPDERNPGAHARMADPRLVHLLLGLGISREAAEFACAATGNASPELAVEFIYSHPGMAERAAAAPAPQQPPRESREELWRSQRVALVPTRVPSVAQAVRVATGANHTVLCTRDGRVVSFGEGGRGQLGHGEAQPERTPRVVAALLERGVRAVAAGREHSLYLTEDGRVFGSGSNECGQLAQRQCQGAGRSTALLTPTLCGMLPREVGGLDAGGDSSLFLAGGARLPPRAEGARLSQLQGALARAREGSVAALTQQVGEIFASATAMCTTFLLPESLALDGAVVDSAYRGILQVEEGALAPALFQATRRLLRELLDHQSVLGNADTARVVLTAMQNPLLGHSTLGPQLMPDAVRMMDATSDAGKALLVGWMREYPTEVLVTCLVRPLQKFLTKGLEKDKVLTPELQ</sequence>
<name>A0AAE0FGB6_9CHLO</name>
<protein>
    <recommendedName>
        <fullName evidence="7">UBA domain-containing protein</fullName>
    </recommendedName>
</protein>
<dbReference type="PROSITE" id="PS00626">
    <property type="entry name" value="RCC1_2"/>
    <property type="match status" value="3"/>
</dbReference>
<evidence type="ECO:0000313" key="6">
    <source>
        <dbReference type="Proteomes" id="UP001190700"/>
    </source>
</evidence>
<accession>A0AAE0FGB6</accession>
<keyword evidence="1" id="KW-0677">Repeat</keyword>
<dbReference type="InterPro" id="IPR000408">
    <property type="entry name" value="Reg_chr_condens"/>
</dbReference>